<comment type="catalytic activity">
    <reaction evidence="4 5 6">
        <text>L-cysteine + L-glutamate + ATP = gamma-L-glutamyl-L-cysteine + ADP + phosphate + H(+)</text>
        <dbReference type="Rhea" id="RHEA:13285"/>
        <dbReference type="ChEBI" id="CHEBI:15378"/>
        <dbReference type="ChEBI" id="CHEBI:29985"/>
        <dbReference type="ChEBI" id="CHEBI:30616"/>
        <dbReference type="ChEBI" id="CHEBI:35235"/>
        <dbReference type="ChEBI" id="CHEBI:43474"/>
        <dbReference type="ChEBI" id="CHEBI:58173"/>
        <dbReference type="ChEBI" id="CHEBI:456216"/>
        <dbReference type="EC" id="6.3.2.2"/>
    </reaction>
</comment>
<dbReference type="Gene3D" id="3.30.590.20">
    <property type="match status" value="1"/>
</dbReference>
<keyword evidence="1 5" id="KW-0436">Ligase</keyword>
<protein>
    <recommendedName>
        <fullName evidence="5">Glutamate--cysteine ligase EgtA</fullName>
        <ecNumber evidence="5">6.3.2.2</ecNumber>
    </recommendedName>
    <alternativeName>
        <fullName evidence="5">Gamma-glutamylcysteine synthase</fullName>
        <shortName evidence="5">GCS</shortName>
        <shortName evidence="5">Gamma-ECS</shortName>
    </alternativeName>
</protein>
<proteinExistence type="inferred from homology"/>
<dbReference type="InterPro" id="IPR014746">
    <property type="entry name" value="Gln_synth/guanido_kin_cat_dom"/>
</dbReference>
<dbReference type="InterPro" id="IPR035434">
    <property type="entry name" value="GCL_bact_plant"/>
</dbReference>
<dbReference type="GO" id="GO:0016874">
    <property type="term" value="F:ligase activity"/>
    <property type="evidence" value="ECO:0007669"/>
    <property type="project" value="UniProtKB-KW"/>
</dbReference>
<evidence type="ECO:0000313" key="7">
    <source>
        <dbReference type="EMBL" id="GAA4253697.1"/>
    </source>
</evidence>
<sequence length="389" mass="41653">MRTTHPISLEDAEGYIASICFKTGPPAAIGVELEHIVHTPEHPTRPVDTAALTAAIEPGLPHGGRLTLEPGGQIRLAARPQPDLARLHATVNAELDRLDELLAGAGLRISGAAIDPHRAPRRVVSSPRYRAMAASFARRGGDGRTMMCSTAGLRPVLDAGPARGLAARWAALHEVGPTLLALFANSPVHAGRDTGWASTRMRTWYGIDPARAGTVPTGADPASAWARYVLRAPLLCVRRPTGRWGVPAGVTFADWIGGALPGRPTYDDLDYHIGTLFPPVRPTGRVQVRYLDTQPGRDWFAPVAMLTALLADDTAIDAVRDIAEPAAGRWVEAARYGLTDTVIATTAPPLADLALRVLARDGLPGALRDEVAAAVEDRFRHAWPYLHRP</sequence>
<evidence type="ECO:0000256" key="2">
    <source>
        <dbReference type="ARBA" id="ARBA00022741"/>
    </source>
</evidence>
<dbReference type="HAMAP" id="MF_02034">
    <property type="entry name" value="EgtA"/>
    <property type="match status" value="1"/>
</dbReference>
<dbReference type="InterPro" id="IPR017809">
    <property type="entry name" value="EgtA_Actinobacteria"/>
</dbReference>
<dbReference type="Pfam" id="PF04107">
    <property type="entry name" value="GCS2"/>
    <property type="match status" value="1"/>
</dbReference>
<dbReference type="EMBL" id="BAABAT010000016">
    <property type="protein sequence ID" value="GAA4253697.1"/>
    <property type="molecule type" value="Genomic_DNA"/>
</dbReference>
<dbReference type="EC" id="6.3.2.2" evidence="5"/>
<evidence type="ECO:0000256" key="4">
    <source>
        <dbReference type="ARBA" id="ARBA00048819"/>
    </source>
</evidence>
<comment type="caution">
    <text evidence="7">The sequence shown here is derived from an EMBL/GenBank/DDBJ whole genome shotgun (WGS) entry which is preliminary data.</text>
</comment>
<comment type="pathway">
    <text evidence="5">Amino-acid biosynthesis; ergothioneine biosynthesis.</text>
</comment>
<dbReference type="PANTHER" id="PTHR34378:SF1">
    <property type="entry name" value="GLUTAMATE--CYSTEINE LIGASE, CHLOROPLASTIC"/>
    <property type="match status" value="1"/>
</dbReference>
<dbReference type="InterPro" id="IPR006336">
    <property type="entry name" value="GCS2"/>
</dbReference>
<dbReference type="Proteomes" id="UP001500620">
    <property type="component" value="Unassembled WGS sequence"/>
</dbReference>
<dbReference type="RefSeq" id="WP_345130752.1">
    <property type="nucleotide sequence ID" value="NZ_BAABAT010000016.1"/>
</dbReference>
<dbReference type="PIRSF" id="PIRSF017901">
    <property type="entry name" value="GCL"/>
    <property type="match status" value="1"/>
</dbReference>
<keyword evidence="3 5" id="KW-0067">ATP-binding</keyword>
<keyword evidence="2 5" id="KW-0547">Nucleotide-binding</keyword>
<reference evidence="8" key="1">
    <citation type="journal article" date="2019" name="Int. J. Syst. Evol. Microbiol.">
        <title>The Global Catalogue of Microorganisms (GCM) 10K type strain sequencing project: providing services to taxonomists for standard genome sequencing and annotation.</title>
        <authorList>
            <consortium name="The Broad Institute Genomics Platform"/>
            <consortium name="The Broad Institute Genome Sequencing Center for Infectious Disease"/>
            <person name="Wu L."/>
            <person name="Ma J."/>
        </authorList>
    </citation>
    <scope>NUCLEOTIDE SEQUENCE [LARGE SCALE GENOMIC DNA]</scope>
    <source>
        <strain evidence="8">JCM 17441</strain>
    </source>
</reference>
<accession>A0ABP8DEU5</accession>
<comment type="similarity">
    <text evidence="5 6">Belongs to the glutamate--cysteine ligase type 2 family. EgtA subfamily.</text>
</comment>
<evidence type="ECO:0000256" key="3">
    <source>
        <dbReference type="ARBA" id="ARBA00022840"/>
    </source>
</evidence>
<keyword evidence="8" id="KW-1185">Reference proteome</keyword>
<evidence type="ECO:0000313" key="8">
    <source>
        <dbReference type="Proteomes" id="UP001500620"/>
    </source>
</evidence>
<evidence type="ECO:0000256" key="5">
    <source>
        <dbReference type="HAMAP-Rule" id="MF_02034"/>
    </source>
</evidence>
<dbReference type="SUPFAM" id="SSF55931">
    <property type="entry name" value="Glutamine synthetase/guanido kinase"/>
    <property type="match status" value="1"/>
</dbReference>
<name>A0ABP8DEU5_9ACTN</name>
<evidence type="ECO:0000256" key="6">
    <source>
        <dbReference type="PIRNR" id="PIRNR017901"/>
    </source>
</evidence>
<evidence type="ECO:0000256" key="1">
    <source>
        <dbReference type="ARBA" id="ARBA00022598"/>
    </source>
</evidence>
<comment type="function">
    <text evidence="5">Catalyzes the synthesis of gamma-glutamylcysteine (gamma-GC). This compound is used as substrate for the biosynthesis of the low-molecular thiol compound ergothioneine.</text>
</comment>
<dbReference type="PANTHER" id="PTHR34378">
    <property type="entry name" value="GLUTAMATE--CYSTEINE LIGASE, CHLOROPLASTIC"/>
    <property type="match status" value="1"/>
</dbReference>
<organism evidence="7 8">
    <name type="scientific">Dactylosporangium darangshiense</name>
    <dbReference type="NCBI Taxonomy" id="579108"/>
    <lineage>
        <taxon>Bacteria</taxon>
        <taxon>Bacillati</taxon>
        <taxon>Actinomycetota</taxon>
        <taxon>Actinomycetes</taxon>
        <taxon>Micromonosporales</taxon>
        <taxon>Micromonosporaceae</taxon>
        <taxon>Dactylosporangium</taxon>
    </lineage>
</organism>
<gene>
    <name evidence="7" type="primary">egtA_3</name>
    <name evidence="5" type="synonym">egtA</name>
    <name evidence="7" type="ORF">GCM10022255_055540</name>
</gene>